<accession>A0ABY1R5R6</accession>
<dbReference type="RefSeq" id="WP_379953426.1">
    <property type="nucleotide sequence ID" value="NZ_JBHSGM010000005.1"/>
</dbReference>
<protein>
    <recommendedName>
        <fullName evidence="3">ApeA N-terminal domain-containing protein</fullName>
    </recommendedName>
</protein>
<keyword evidence="2" id="KW-1185">Reference proteome</keyword>
<reference evidence="1 2" key="1">
    <citation type="submission" date="2017-05" db="EMBL/GenBank/DDBJ databases">
        <authorList>
            <person name="Varghese N."/>
            <person name="Submissions S."/>
        </authorList>
    </citation>
    <scope>NUCLEOTIDE SEQUENCE [LARGE SCALE GENOMIC DNA]</scope>
    <source>
        <strain evidence="1 2">DSM 18015</strain>
    </source>
</reference>
<sequence>MVKRSKKYKIFFNQSAINQIETLENNNHKGNIDFKNDLFRNLPEIQLKSSSKNYTIEIPDITRSFFDIGFNLKNLLFSNNKISFKLDMFTSKYSNGNIYGEVYRIRSTTFKSNLKKYYKLIIPLNEKKIDFLYQLSRYGYASENDNHISTNATSFNIGNENFFIIIEKKDDKSYLIVHSEKRQIYNDFSKKCHSILICLGYITGHYISDKGYYFTYNTKKMDVFTSYLYRTLRDGMKNFWQPINSNAYSWVDSRNPKRAEKIYKKYNLRTLNKSEFSKLCSLCIENDDFLSVLFLILESNDASLVFRPGGYSIALETLSNIISSKSKIRQKPITSKEDCKKFQNDLYAVLDKYKDFDSFKDIETLKGKIEYINQMTNQEKLTAPFKELGINISKEDLEVVKSRNAFLHGRVPDFRNLGKNRTIEEKDADLYYASAKLYTLLNLLILKYIGYDSYVLNFSKLYEQKTKYPIKEDYYRK</sequence>
<dbReference type="Proteomes" id="UP001158050">
    <property type="component" value="Unassembled WGS sequence"/>
</dbReference>
<gene>
    <name evidence="1" type="ORF">SAMN05421679_109102</name>
</gene>
<dbReference type="EMBL" id="FXUO01000009">
    <property type="protein sequence ID" value="SMP96545.1"/>
    <property type="molecule type" value="Genomic_DNA"/>
</dbReference>
<organism evidence="1 2">
    <name type="scientific">Epilithonimonas pallida</name>
    <dbReference type="NCBI Taxonomy" id="373671"/>
    <lineage>
        <taxon>Bacteria</taxon>
        <taxon>Pseudomonadati</taxon>
        <taxon>Bacteroidota</taxon>
        <taxon>Flavobacteriia</taxon>
        <taxon>Flavobacteriales</taxon>
        <taxon>Weeksellaceae</taxon>
        <taxon>Chryseobacterium group</taxon>
        <taxon>Epilithonimonas</taxon>
    </lineage>
</organism>
<evidence type="ECO:0008006" key="3">
    <source>
        <dbReference type="Google" id="ProtNLM"/>
    </source>
</evidence>
<evidence type="ECO:0000313" key="1">
    <source>
        <dbReference type="EMBL" id="SMP96545.1"/>
    </source>
</evidence>
<proteinExistence type="predicted"/>
<evidence type="ECO:0000313" key="2">
    <source>
        <dbReference type="Proteomes" id="UP001158050"/>
    </source>
</evidence>
<comment type="caution">
    <text evidence="1">The sequence shown here is derived from an EMBL/GenBank/DDBJ whole genome shotgun (WGS) entry which is preliminary data.</text>
</comment>
<name>A0ABY1R5R6_9FLAO</name>